<reference evidence="3" key="1">
    <citation type="journal article" date="2020" name="Stud. Mycol.">
        <title>101 Dothideomycetes genomes: a test case for predicting lifestyles and emergence of pathogens.</title>
        <authorList>
            <person name="Haridas S."/>
            <person name="Albert R."/>
            <person name="Binder M."/>
            <person name="Bloem J."/>
            <person name="Labutti K."/>
            <person name="Salamov A."/>
            <person name="Andreopoulos B."/>
            <person name="Baker S."/>
            <person name="Barry K."/>
            <person name="Bills G."/>
            <person name="Bluhm B."/>
            <person name="Cannon C."/>
            <person name="Castanera R."/>
            <person name="Culley D."/>
            <person name="Daum C."/>
            <person name="Ezra D."/>
            <person name="Gonzalez J."/>
            <person name="Henrissat B."/>
            <person name="Kuo A."/>
            <person name="Liang C."/>
            <person name="Lipzen A."/>
            <person name="Lutzoni F."/>
            <person name="Magnuson J."/>
            <person name="Mondo S."/>
            <person name="Nolan M."/>
            <person name="Ohm R."/>
            <person name="Pangilinan J."/>
            <person name="Park H.-J."/>
            <person name="Ramirez L."/>
            <person name="Alfaro M."/>
            <person name="Sun H."/>
            <person name="Tritt A."/>
            <person name="Yoshinaga Y."/>
            <person name="Zwiers L.-H."/>
            <person name="Turgeon B."/>
            <person name="Goodwin S."/>
            <person name="Spatafora J."/>
            <person name="Crous P."/>
            <person name="Grigoriev I."/>
        </authorList>
    </citation>
    <scope>NUCLEOTIDE SEQUENCE</scope>
    <source>
        <strain evidence="3">CBS 125425</strain>
    </source>
</reference>
<comment type="caution">
    <text evidence="3">The sequence shown here is derived from an EMBL/GenBank/DDBJ whole genome shotgun (WGS) entry which is preliminary data.</text>
</comment>
<evidence type="ECO:0000256" key="1">
    <source>
        <dbReference type="SAM" id="Phobius"/>
    </source>
</evidence>
<gene>
    <name evidence="3" type="ORF">EJ04DRAFT_514223</name>
</gene>
<keyword evidence="4" id="KW-1185">Reference proteome</keyword>
<feature type="chain" id="PRO_5040244995" evidence="2">
    <location>
        <begin position="25"/>
        <end position="111"/>
    </location>
</feature>
<dbReference type="EMBL" id="ML996186">
    <property type="protein sequence ID" value="KAF2731926.1"/>
    <property type="molecule type" value="Genomic_DNA"/>
</dbReference>
<dbReference type="AlphaFoldDB" id="A0A9P4V094"/>
<evidence type="ECO:0000313" key="4">
    <source>
        <dbReference type="Proteomes" id="UP000799444"/>
    </source>
</evidence>
<name>A0A9P4V094_9PLEO</name>
<proteinExistence type="predicted"/>
<sequence>MYLYWASLTLSALLALLLPWHITAVDVRYEHSKPPRGTHPILSYTDGHGTLVSMPKEWTEKYLQTHFSHGRVAGWVAVFGMVALFPLLSRFPLPCRFHTGKRMANRSDDRF</sequence>
<evidence type="ECO:0000313" key="3">
    <source>
        <dbReference type="EMBL" id="KAF2731926.1"/>
    </source>
</evidence>
<accession>A0A9P4V094</accession>
<keyword evidence="1" id="KW-0812">Transmembrane</keyword>
<keyword evidence="1" id="KW-0472">Membrane</keyword>
<evidence type="ECO:0000256" key="2">
    <source>
        <dbReference type="SAM" id="SignalP"/>
    </source>
</evidence>
<dbReference type="Proteomes" id="UP000799444">
    <property type="component" value="Unassembled WGS sequence"/>
</dbReference>
<feature type="transmembrane region" description="Helical" evidence="1">
    <location>
        <begin position="72"/>
        <end position="93"/>
    </location>
</feature>
<protein>
    <submittedName>
        <fullName evidence="3">Uncharacterized protein</fullName>
    </submittedName>
</protein>
<keyword evidence="2" id="KW-0732">Signal</keyword>
<feature type="signal peptide" evidence="2">
    <location>
        <begin position="1"/>
        <end position="24"/>
    </location>
</feature>
<organism evidence="3 4">
    <name type="scientific">Polyplosphaeria fusca</name>
    <dbReference type="NCBI Taxonomy" id="682080"/>
    <lineage>
        <taxon>Eukaryota</taxon>
        <taxon>Fungi</taxon>
        <taxon>Dikarya</taxon>
        <taxon>Ascomycota</taxon>
        <taxon>Pezizomycotina</taxon>
        <taxon>Dothideomycetes</taxon>
        <taxon>Pleosporomycetidae</taxon>
        <taxon>Pleosporales</taxon>
        <taxon>Tetraplosphaeriaceae</taxon>
        <taxon>Polyplosphaeria</taxon>
    </lineage>
</organism>
<keyword evidence="1" id="KW-1133">Transmembrane helix</keyword>